<dbReference type="Pfam" id="PF00501">
    <property type="entry name" value="AMP-binding"/>
    <property type="match status" value="2"/>
</dbReference>
<dbReference type="PROSITE" id="PS50075">
    <property type="entry name" value="CARRIER"/>
    <property type="match status" value="2"/>
</dbReference>
<dbReference type="CDD" id="cd05930">
    <property type="entry name" value="A_NRPS"/>
    <property type="match status" value="1"/>
</dbReference>
<dbReference type="Gene3D" id="3.40.50.1820">
    <property type="entry name" value="alpha/beta hydrolase"/>
    <property type="match status" value="1"/>
</dbReference>
<dbReference type="Gene3D" id="3.40.50.980">
    <property type="match status" value="2"/>
</dbReference>
<dbReference type="SMART" id="SM00823">
    <property type="entry name" value="PKS_PP"/>
    <property type="match status" value="1"/>
</dbReference>
<dbReference type="PROSITE" id="PS00012">
    <property type="entry name" value="PHOSPHOPANTETHEINE"/>
    <property type="match status" value="2"/>
</dbReference>
<dbReference type="InterPro" id="IPR020806">
    <property type="entry name" value="PKS_PP-bd"/>
</dbReference>
<dbReference type="InterPro" id="IPR009081">
    <property type="entry name" value="PP-bd_ACP"/>
</dbReference>
<dbReference type="NCBIfam" id="TIGR01733">
    <property type="entry name" value="AA-adenyl-dom"/>
    <property type="match status" value="2"/>
</dbReference>
<keyword evidence="3" id="KW-0597">Phosphoprotein</keyword>
<dbReference type="Gene3D" id="3.30.559.30">
    <property type="entry name" value="Nonribosomal peptide synthetase, condensation domain"/>
    <property type="match status" value="2"/>
</dbReference>
<dbReference type="CDD" id="cd17643">
    <property type="entry name" value="A_NRPS_Cytc1-like"/>
    <property type="match status" value="1"/>
</dbReference>
<feature type="domain" description="Carrier" evidence="5">
    <location>
        <begin position="2121"/>
        <end position="2195"/>
    </location>
</feature>
<dbReference type="CDD" id="cd19531">
    <property type="entry name" value="LCL_NRPS-like"/>
    <property type="match status" value="1"/>
</dbReference>
<dbReference type="InterPro" id="IPR042099">
    <property type="entry name" value="ANL_N_sf"/>
</dbReference>
<gene>
    <name evidence="6" type="ORF">Plo01_72470</name>
</gene>
<feature type="region of interest" description="Disordered" evidence="4">
    <location>
        <begin position="666"/>
        <end position="690"/>
    </location>
</feature>
<evidence type="ECO:0000313" key="6">
    <source>
        <dbReference type="EMBL" id="GIH80818.1"/>
    </source>
</evidence>
<evidence type="ECO:0000259" key="5">
    <source>
        <dbReference type="PROSITE" id="PS50075"/>
    </source>
</evidence>
<name>A0A8J3RZ81_9ACTN</name>
<protein>
    <recommendedName>
        <fullName evidence="5">Carrier domain-containing protein</fullName>
    </recommendedName>
</protein>
<dbReference type="InterPro" id="IPR023213">
    <property type="entry name" value="CAT-like_dom_sf"/>
</dbReference>
<dbReference type="Pfam" id="PF13193">
    <property type="entry name" value="AMP-binding_C"/>
    <property type="match status" value="2"/>
</dbReference>
<dbReference type="SUPFAM" id="SSF52777">
    <property type="entry name" value="CoA-dependent acyltransferases"/>
    <property type="match status" value="4"/>
</dbReference>
<evidence type="ECO:0000256" key="3">
    <source>
        <dbReference type="ARBA" id="ARBA00022553"/>
    </source>
</evidence>
<feature type="domain" description="Carrier" evidence="5">
    <location>
        <begin position="1064"/>
        <end position="1142"/>
    </location>
</feature>
<dbReference type="PANTHER" id="PTHR45527">
    <property type="entry name" value="NONRIBOSOMAL PEPTIDE SYNTHETASE"/>
    <property type="match status" value="1"/>
</dbReference>
<dbReference type="InterPro" id="IPR045851">
    <property type="entry name" value="AMP-bd_C_sf"/>
</dbReference>
<dbReference type="Gene3D" id="1.10.1200.10">
    <property type="entry name" value="ACP-like"/>
    <property type="match status" value="2"/>
</dbReference>
<comment type="cofactor">
    <cofactor evidence="1">
        <name>pantetheine 4'-phosphate</name>
        <dbReference type="ChEBI" id="CHEBI:47942"/>
    </cofactor>
</comment>
<evidence type="ECO:0000256" key="4">
    <source>
        <dbReference type="SAM" id="MobiDB-lite"/>
    </source>
</evidence>
<sequence length="2454" mass="261537">MSVPDSGHTAAESPARDTAALREDLIRRRLAGARRRRRGIPAADRSGPLPLSFGQLRLWLLHQLDPDSPEYLVPMAMRLRGTLDTAAVRRAWDATVARHEILRTRYVVVDGTPAQVVDEAAPLAVREADLTGLPRDGRLAAALEVFEREAGTPFALDREWPVRVWLGTLGPGDHVMITVYHHIAFDGWSLGVIDAEWPALYLGYALGEPDPAAALPPLPVQYGDYAVWQRERLAGGPLLDRELAYWHTRLAGLPALDLPTDRPRPAVRDWAGAKVEFTVPPGLTERLRQAGRDHQATLFMVLLTAFQVLLSRYTGQRDIAVGTPVAGRTLPELERMIGFTVNTLVIRGTWRGDPSFAALLGQTRTAVLDALDHQELPFERLVDDLEPDRDMSRNPLFQVMFGLHNEESGEGDYGVLTAETLTTRSAVAKFDLNLHFEETAAGGLSGVLDYATALFDRETAERLVVHLRRVLDAVAAGPARPISALALTGPDDPVIVPPEAWAGVEPVVDRVERRARSHPADIALTAWTDGVPAGPAAGHGAGAGPPASSASGAGDGRVALTYADLDREADRLAWRLRDAGVGPEQRVAVCLPRGPGLVPAHLAVWKAGGAYVPLDPAHPDARLHDILSDSGATALITDAGLAGRFEGVAADPAGGPGGVRLLLTGGPEERVSGPEEGAGGRATGRAGPPPRDTDLDGLAYVIYTSGSTGRPKGVAVTHRNLARLLAATEQGFRFGADDVWTCFHSAAFDFSVWEIWGALAAGGRVVVVPHDVSRSPEEFLDLLCAERVTVLNQTPSAFSGLVAAAGRDDPRLAGLALRLVVFGGERLVTASLAPWFDRFGPDGPELVNMYGITETTVHVTAHRVGAAEDGEGSRIGRPLDDLGVVVLDCYGDPAPPGVAGEIHVGGGGVARGYLGRPALTAERFVPDPYGPPGSRMYRSGDRARTRADGTLEFLGRLDDQITLRGHRVEPGEVESVLNRHPAVREAAVAVRDGRLVAYVAADGAGAVLDTAGLRAHCAGTLPAYMVPGLWVRVDGLPLTPNGKLDRRALPDAAPAEAPAGPRGAPRTRTEALMIEGWSRALGRAGSGAGVGVDEDFFEMGGDSLRAVALVGDLRAAGFDVSVRDLFERRTPARLAALADERPAAEQAPPVAPFALLPAADVAGLPAGTADAYPLSQIQAGMVYQTLLHPERGYYHDVFGFVVRDDRPFDEDALRAAAAAAVRRHENLRTCVDLAAYSVPIQIVLNDAELPIEVEDLRGRTPEEIAAAVERRVAAERDRFFDLAAAPLMRLHVQIEADDRWRLWTTLHHVIIEGWSHHRLLMELLDDYRAAVRGLPPAPAPAPAPAAVRHADFVAAELAALDSPEDRAYWADVLGRHERWAVPDDWGDPAATGEVDRIHIDLLGAYEGLLRLASAAGVPLKSVLLAAHLKVLSTFTGDEAFHTGLLCDARPEAAGADRVTGMFLNMVPFPFELRASTWRDLVREVFATEVALWPHRRFPLPEMRRRWGGGGDLLPAFFNYLDFHIVDTEVVDVTENVGEGDNEFPLVVVTLGGTLTLTTHRRAISRRSAARLAEMYRLVIDSMAADPAGDALALPAGGAFAPPAAAKPPGGAAHPAAAHPERLSAPGTIAARAGEAPSAVAVTGAGPPLTFGGLDRLARQAAGRLAEAGAGPEHVVGVRLARGPDLIVALLGVWYSGAAYLPLDPSWPDRRITDLLADARAAILVTDSPVLPGIPGTAPPDVTVITPADWTDAPAVRPAAVDPDTLAYVVYTSGSTGRPKGVEVTHRNLSGYLRHAAGRGSSPLLASSAYDLAVTALFAPLMTGDRVHLLPEHADLADLGRLIADGGPYGFVKLTPSHLDALSRTWPREAAPPARDVAGTWIVGGETLTAALARRWLAAAPGTTVVNEYGPTEATVACAVHPVDPQGDPPGERVPVGRAMPGAEVRVLDRWFEPRPAGVPGEVMIAGTGVARGYRGRPALTAERFVPDPYGPPGSRMYRSGDAGRVLDSGDLDLLGRLDDQVKIRGHRVEPGETAAVLAAHPAVLDAVVIPSDGRLVAYAVPGEQPFAEDGLLAWLRERLPAPLVPWRIVEIAAVPVTAGGKLDRAALPAPEPPARTREPSPPATPTEIGIAEIWRSAFGREEIDAEDDFFDLGGHSLLMLRVVGLAAERGLPLRAADILELRTVRAIGHRIDTAGADQASLFWLRGGAREPLIAVHPAGGSSHWYLPLAERMETPVAAFAVPGLEAAADIGTLAGHYVAQLPPARRHHLFAWSSGSVIAWEMAARLTALGRPPARLTLADPMSDIPGSDVGEETFDLLEELLREPGGNRLARAMTGYRARRLLSDLGVTASQDDFAALGAELSLWRTLDRATAAYRFAPLPVPVVLVASDDCAGGRHSVTGHQPYPVYLDRWRELAGGGLTVRRLGCTHRGVFNPPYVDTLARIANEVITHDVR</sequence>
<evidence type="ECO:0000313" key="7">
    <source>
        <dbReference type="Proteomes" id="UP000616724"/>
    </source>
</evidence>
<dbReference type="Gene3D" id="3.30.559.10">
    <property type="entry name" value="Chloramphenicol acetyltransferase-like domain"/>
    <property type="match status" value="2"/>
</dbReference>
<dbReference type="InterPro" id="IPR001242">
    <property type="entry name" value="Condensation_dom"/>
</dbReference>
<dbReference type="FunFam" id="3.40.50.12780:FF:000012">
    <property type="entry name" value="Non-ribosomal peptide synthetase"/>
    <property type="match status" value="1"/>
</dbReference>
<feature type="compositionally biased region" description="Pro residues" evidence="4">
    <location>
        <begin position="2109"/>
        <end position="2124"/>
    </location>
</feature>
<dbReference type="InterPro" id="IPR025110">
    <property type="entry name" value="AMP-bd_C"/>
</dbReference>
<dbReference type="InterPro" id="IPR010071">
    <property type="entry name" value="AA_adenyl_dom"/>
</dbReference>
<accession>A0A8J3RZ81</accession>
<dbReference type="FunFam" id="3.40.50.980:FF:000001">
    <property type="entry name" value="Non-ribosomal peptide synthetase"/>
    <property type="match status" value="1"/>
</dbReference>
<dbReference type="PANTHER" id="PTHR45527:SF1">
    <property type="entry name" value="FATTY ACID SYNTHASE"/>
    <property type="match status" value="1"/>
</dbReference>
<evidence type="ECO:0000256" key="2">
    <source>
        <dbReference type="ARBA" id="ARBA00022450"/>
    </source>
</evidence>
<dbReference type="SUPFAM" id="SSF56801">
    <property type="entry name" value="Acetyl-CoA synthetase-like"/>
    <property type="match status" value="2"/>
</dbReference>
<dbReference type="Gene3D" id="2.30.38.10">
    <property type="entry name" value="Luciferase, Domain 3"/>
    <property type="match status" value="1"/>
</dbReference>
<feature type="region of interest" description="Disordered" evidence="4">
    <location>
        <begin position="2103"/>
        <end position="2126"/>
    </location>
</feature>
<dbReference type="GO" id="GO:0044550">
    <property type="term" value="P:secondary metabolite biosynthetic process"/>
    <property type="evidence" value="ECO:0007669"/>
    <property type="project" value="TreeGrafter"/>
</dbReference>
<dbReference type="Gene3D" id="3.30.300.30">
    <property type="match status" value="2"/>
</dbReference>
<dbReference type="InterPro" id="IPR000873">
    <property type="entry name" value="AMP-dep_synth/lig_dom"/>
</dbReference>
<dbReference type="SUPFAM" id="SSF47336">
    <property type="entry name" value="ACP-like"/>
    <property type="match status" value="2"/>
</dbReference>
<dbReference type="InterPro" id="IPR029058">
    <property type="entry name" value="AB_hydrolase_fold"/>
</dbReference>
<dbReference type="InterPro" id="IPR036736">
    <property type="entry name" value="ACP-like_sf"/>
</dbReference>
<keyword evidence="7" id="KW-1185">Reference proteome</keyword>
<keyword evidence="2" id="KW-0596">Phosphopantetheine</keyword>
<dbReference type="FunFam" id="3.40.50.980:FF:000002">
    <property type="entry name" value="Enterobactin synthetase component F"/>
    <property type="match status" value="1"/>
</dbReference>
<dbReference type="GO" id="GO:0003824">
    <property type="term" value="F:catalytic activity"/>
    <property type="evidence" value="ECO:0007669"/>
    <property type="project" value="InterPro"/>
</dbReference>
<dbReference type="SUPFAM" id="SSF53474">
    <property type="entry name" value="alpha/beta-Hydrolases"/>
    <property type="match status" value="1"/>
</dbReference>
<dbReference type="GO" id="GO:0031177">
    <property type="term" value="F:phosphopantetheine binding"/>
    <property type="evidence" value="ECO:0007669"/>
    <property type="project" value="InterPro"/>
</dbReference>
<reference evidence="6 7" key="1">
    <citation type="submission" date="2021-01" db="EMBL/GenBank/DDBJ databases">
        <title>Whole genome shotgun sequence of Planobispora longispora NBRC 13918.</title>
        <authorList>
            <person name="Komaki H."/>
            <person name="Tamura T."/>
        </authorList>
    </citation>
    <scope>NUCLEOTIDE SEQUENCE [LARGE SCALE GENOMIC DNA]</scope>
    <source>
        <strain evidence="6 7">NBRC 13918</strain>
    </source>
</reference>
<dbReference type="InterPro" id="IPR006162">
    <property type="entry name" value="Ppantetheine_attach_site"/>
</dbReference>
<dbReference type="EMBL" id="BOOH01000064">
    <property type="protein sequence ID" value="GIH80818.1"/>
    <property type="molecule type" value="Genomic_DNA"/>
</dbReference>
<dbReference type="GO" id="GO:0005737">
    <property type="term" value="C:cytoplasm"/>
    <property type="evidence" value="ECO:0007669"/>
    <property type="project" value="TreeGrafter"/>
</dbReference>
<comment type="caution">
    <text evidence="6">The sequence shown here is derived from an EMBL/GenBank/DDBJ whole genome shotgun (WGS) entry which is preliminary data.</text>
</comment>
<dbReference type="PROSITE" id="PS00455">
    <property type="entry name" value="AMP_BINDING"/>
    <property type="match status" value="2"/>
</dbReference>
<dbReference type="Proteomes" id="UP000616724">
    <property type="component" value="Unassembled WGS sequence"/>
</dbReference>
<dbReference type="Pfam" id="PF00668">
    <property type="entry name" value="Condensation"/>
    <property type="match status" value="2"/>
</dbReference>
<dbReference type="GO" id="GO:0008610">
    <property type="term" value="P:lipid biosynthetic process"/>
    <property type="evidence" value="ECO:0007669"/>
    <property type="project" value="UniProtKB-ARBA"/>
</dbReference>
<organism evidence="6 7">
    <name type="scientific">Planobispora longispora</name>
    <dbReference type="NCBI Taxonomy" id="28887"/>
    <lineage>
        <taxon>Bacteria</taxon>
        <taxon>Bacillati</taxon>
        <taxon>Actinomycetota</taxon>
        <taxon>Actinomycetes</taxon>
        <taxon>Streptosporangiales</taxon>
        <taxon>Streptosporangiaceae</taxon>
        <taxon>Planobispora</taxon>
    </lineage>
</organism>
<dbReference type="Pfam" id="PF00550">
    <property type="entry name" value="PP-binding"/>
    <property type="match status" value="2"/>
</dbReference>
<evidence type="ECO:0000256" key="1">
    <source>
        <dbReference type="ARBA" id="ARBA00001957"/>
    </source>
</evidence>
<dbReference type="Pfam" id="PF00975">
    <property type="entry name" value="Thioesterase"/>
    <property type="match status" value="1"/>
</dbReference>
<dbReference type="RefSeq" id="WP_203895237.1">
    <property type="nucleotide sequence ID" value="NZ_BOOH01000064.1"/>
</dbReference>
<proteinExistence type="predicted"/>
<dbReference type="GO" id="GO:0043041">
    <property type="term" value="P:amino acid activation for nonribosomal peptide biosynthetic process"/>
    <property type="evidence" value="ECO:0007669"/>
    <property type="project" value="TreeGrafter"/>
</dbReference>
<dbReference type="Gene3D" id="3.40.50.12780">
    <property type="entry name" value="N-terminal domain of ligase-like"/>
    <property type="match status" value="1"/>
</dbReference>
<dbReference type="InterPro" id="IPR001031">
    <property type="entry name" value="Thioesterase"/>
</dbReference>
<dbReference type="InterPro" id="IPR020845">
    <property type="entry name" value="AMP-binding_CS"/>
</dbReference>